<dbReference type="Proteomes" id="UP000305401">
    <property type="component" value="Unassembled WGS sequence"/>
</dbReference>
<reference evidence="1" key="1">
    <citation type="submission" date="2019-04" db="EMBL/GenBank/DDBJ databases">
        <title>Microbes associate with the intestines of laboratory mice.</title>
        <authorList>
            <person name="Navarre W."/>
            <person name="Wong E."/>
            <person name="Huang K.C."/>
            <person name="Tropini C."/>
            <person name="Ng K."/>
            <person name="Yu B."/>
        </authorList>
    </citation>
    <scope>NUCLEOTIDE SEQUENCE</scope>
    <source>
        <strain evidence="1">NM86_A22</strain>
    </source>
</reference>
<accession>A0AC61S8Z9</accession>
<keyword evidence="2" id="KW-1185">Reference proteome</keyword>
<name>A0AC61S8Z9_9BACT</name>
<gene>
    <name evidence="1" type="ORF">E5990_00480</name>
</gene>
<proteinExistence type="predicted"/>
<evidence type="ECO:0000313" key="2">
    <source>
        <dbReference type="Proteomes" id="UP000305401"/>
    </source>
</evidence>
<evidence type="ECO:0000313" key="1">
    <source>
        <dbReference type="EMBL" id="THG55316.1"/>
    </source>
</evidence>
<protein>
    <submittedName>
        <fullName evidence="1">Gfo/Idh/MocA family oxidoreductase</fullName>
    </submittedName>
</protein>
<comment type="caution">
    <text evidence="1">The sequence shown here is derived from an EMBL/GenBank/DDBJ whole genome shotgun (WGS) entry which is preliminary data.</text>
</comment>
<sequence>MKNKADTTISKRFALIGLAGYIAPRHLKAIQELDHNLVAAHDIFDSVGIIDRYFPQALFTTDKNTFLSYINGNIDYLSICTPNCFHCEHSIIGLNSGADVICEKPLALSVSEIQRMADSQQASGHKVWTILQLRHHPEIMQLKKSVDNSEKDIIYDVDLTYITPRGHWYSASWKSDFNKSGGVAANIGIHFIDMLHWIFGKLEKITIHHSSPDCITGFMTLKKARVRFFLSINSQHNPDTSNAMTPYRNITVNGKSIDFAKTFTDLHTVSYKHIIEGNGFSIHDAAPAIEALSAIRNSEVVGITGDYHPLAVKVAKH</sequence>
<dbReference type="EMBL" id="SSTG01000002">
    <property type="protein sequence ID" value="THG55316.1"/>
    <property type="molecule type" value="Genomic_DNA"/>
</dbReference>
<organism evidence="1 2">
    <name type="scientific">Muribaculum caecicola</name>
    <dbReference type="NCBI Taxonomy" id="3038144"/>
    <lineage>
        <taxon>Bacteria</taxon>
        <taxon>Pseudomonadati</taxon>
        <taxon>Bacteroidota</taxon>
        <taxon>Bacteroidia</taxon>
        <taxon>Bacteroidales</taxon>
        <taxon>Muribaculaceae</taxon>
        <taxon>Muribaculum</taxon>
    </lineage>
</organism>